<sequence length="347" mass="40054">MCGIAGLFIGCALEAVCPKRLLAQDLSAAPEQEPYKSKFGDWYERSTVRAAPRRMVLKDEQGLFFSPDFIPIMKHPLIQEQSDTVKRNIMVQQLYRYLDFTAKLEHVVVNRVAMSIANGYLDFNLPREMVFDAYKIYCDEAYHALFSADLLMQVEDLTGIRAVTQQLQPYFIRRLHELQHQYSESNLQELVEIFFVIISETLISGFLSDIPTARDVKPSIRAVVRDHAIDEGKHHVYFADFLKRIWPQLDRRYRKEIGKLLPSLIYAFLSPDVDSIRTELSSYGIPRDHIEQVIAETYTKEIVSSHIANSISSLGRYLRELGILDDPEVQDRFYEAGLLKREDLILG</sequence>
<dbReference type="AlphaFoldDB" id="A0A511MVV7"/>
<dbReference type="InterPro" id="IPR012348">
    <property type="entry name" value="RNR-like"/>
</dbReference>
<dbReference type="GO" id="GO:0016491">
    <property type="term" value="F:oxidoreductase activity"/>
    <property type="evidence" value="ECO:0007669"/>
    <property type="project" value="InterPro"/>
</dbReference>
<reference evidence="1 2" key="1">
    <citation type="submission" date="2019-07" db="EMBL/GenBank/DDBJ databases">
        <title>Whole genome shotgun sequence of Deinococcus cellulosilyticus NBRC 106333.</title>
        <authorList>
            <person name="Hosoyama A."/>
            <person name="Uohara A."/>
            <person name="Ohji S."/>
            <person name="Ichikawa N."/>
        </authorList>
    </citation>
    <scope>NUCLEOTIDE SEQUENCE [LARGE SCALE GENOMIC DNA]</scope>
    <source>
        <strain evidence="1 2">NBRC 106333</strain>
    </source>
</reference>
<evidence type="ECO:0000313" key="2">
    <source>
        <dbReference type="Proteomes" id="UP000321306"/>
    </source>
</evidence>
<organism evidence="1 2">
    <name type="scientific">Deinococcus cellulosilyticus (strain DSM 18568 / NBRC 106333 / KACC 11606 / 5516J-15)</name>
    <dbReference type="NCBI Taxonomy" id="1223518"/>
    <lineage>
        <taxon>Bacteria</taxon>
        <taxon>Thermotogati</taxon>
        <taxon>Deinococcota</taxon>
        <taxon>Deinococci</taxon>
        <taxon>Deinococcales</taxon>
        <taxon>Deinococcaceae</taxon>
        <taxon>Deinococcus</taxon>
    </lineage>
</organism>
<evidence type="ECO:0000313" key="1">
    <source>
        <dbReference type="EMBL" id="GEM44713.1"/>
    </source>
</evidence>
<keyword evidence="2" id="KW-1185">Reference proteome</keyword>
<protein>
    <recommendedName>
        <fullName evidence="3">p-aminobenzoate N-oxygenase AurF</fullName>
    </recommendedName>
</protein>
<dbReference type="Gene3D" id="1.10.620.20">
    <property type="entry name" value="Ribonucleotide Reductase, subunit A"/>
    <property type="match status" value="1"/>
</dbReference>
<dbReference type="SUPFAM" id="SSF47240">
    <property type="entry name" value="Ferritin-like"/>
    <property type="match status" value="1"/>
</dbReference>
<dbReference type="InterPro" id="IPR009078">
    <property type="entry name" value="Ferritin-like_SF"/>
</dbReference>
<accession>A0A511MVV7</accession>
<gene>
    <name evidence="1" type="ORF">DC3_03480</name>
</gene>
<dbReference type="Proteomes" id="UP000321306">
    <property type="component" value="Unassembled WGS sequence"/>
</dbReference>
<dbReference type="Pfam" id="PF11583">
    <property type="entry name" value="AurF"/>
    <property type="match status" value="1"/>
</dbReference>
<proteinExistence type="predicted"/>
<dbReference type="InterPro" id="IPR025859">
    <property type="entry name" value="AurF/CmlI"/>
</dbReference>
<dbReference type="EMBL" id="BJXB01000001">
    <property type="protein sequence ID" value="GEM44713.1"/>
    <property type="molecule type" value="Genomic_DNA"/>
</dbReference>
<dbReference type="OrthoDB" id="505347at2"/>
<dbReference type="RefSeq" id="WP_146881847.1">
    <property type="nucleotide sequence ID" value="NZ_BJXB01000001.1"/>
</dbReference>
<name>A0A511MVV7_DEIC1</name>
<evidence type="ECO:0008006" key="3">
    <source>
        <dbReference type="Google" id="ProtNLM"/>
    </source>
</evidence>
<comment type="caution">
    <text evidence="1">The sequence shown here is derived from an EMBL/GenBank/DDBJ whole genome shotgun (WGS) entry which is preliminary data.</text>
</comment>